<keyword evidence="3" id="KW-1185">Reference proteome</keyword>
<sequence>MAPVQWAELFLWMVALAGIIGVFCACMYRFIKNDTTEYDMEFLWDRKYRLKDLELTPKQRK</sequence>
<dbReference type="EMBL" id="CP027059">
    <property type="protein sequence ID" value="UQZ82934.1"/>
    <property type="molecule type" value="Genomic_DNA"/>
</dbReference>
<evidence type="ECO:0000313" key="3">
    <source>
        <dbReference type="Proteomes" id="UP001057134"/>
    </source>
</evidence>
<organism evidence="2 3">
    <name type="scientific">Paenibacillus konkukensis</name>
    <dbReference type="NCBI Taxonomy" id="2020716"/>
    <lineage>
        <taxon>Bacteria</taxon>
        <taxon>Bacillati</taxon>
        <taxon>Bacillota</taxon>
        <taxon>Bacilli</taxon>
        <taxon>Bacillales</taxon>
        <taxon>Paenibacillaceae</taxon>
        <taxon>Paenibacillus</taxon>
    </lineage>
</organism>
<feature type="transmembrane region" description="Helical" evidence="1">
    <location>
        <begin position="12"/>
        <end position="31"/>
    </location>
</feature>
<keyword evidence="1" id="KW-0472">Membrane</keyword>
<reference evidence="2" key="2">
    <citation type="journal article" date="2021" name="J Anim Sci Technol">
        <title>Complete genome sequence of Paenibacillus konkukensis sp. nov. SK3146 as a potential probiotic strain.</title>
        <authorList>
            <person name="Jung H.I."/>
            <person name="Park S."/>
            <person name="Niu K.M."/>
            <person name="Lee S.W."/>
            <person name="Kothari D."/>
            <person name="Yi K.J."/>
            <person name="Kim S.K."/>
        </authorList>
    </citation>
    <scope>NUCLEOTIDE SEQUENCE</scope>
    <source>
        <strain evidence="2">SK3146</strain>
    </source>
</reference>
<dbReference type="RefSeq" id="WP_249865013.1">
    <property type="nucleotide sequence ID" value="NZ_CP027059.1"/>
</dbReference>
<name>A0ABY4RNA7_9BACL</name>
<protein>
    <submittedName>
        <fullName evidence="2">Uncharacterized protein</fullName>
    </submittedName>
</protein>
<keyword evidence="1" id="KW-0812">Transmembrane</keyword>
<keyword evidence="1" id="KW-1133">Transmembrane helix</keyword>
<gene>
    <name evidence="2" type="ORF">SK3146_02094</name>
</gene>
<proteinExistence type="predicted"/>
<evidence type="ECO:0000256" key="1">
    <source>
        <dbReference type="SAM" id="Phobius"/>
    </source>
</evidence>
<accession>A0ABY4RNA7</accession>
<evidence type="ECO:0000313" key="2">
    <source>
        <dbReference type="EMBL" id="UQZ82934.1"/>
    </source>
</evidence>
<reference evidence="2" key="1">
    <citation type="submission" date="2018-02" db="EMBL/GenBank/DDBJ databases">
        <authorList>
            <person name="Kim S.-K."/>
            <person name="Jung H.-I."/>
            <person name="Lee S.-W."/>
        </authorList>
    </citation>
    <scope>NUCLEOTIDE SEQUENCE</scope>
    <source>
        <strain evidence="2">SK3146</strain>
    </source>
</reference>
<dbReference type="Proteomes" id="UP001057134">
    <property type="component" value="Chromosome"/>
</dbReference>